<dbReference type="EMBL" id="JAAXOO010000002">
    <property type="protein sequence ID" value="NKY32968.1"/>
    <property type="molecule type" value="Genomic_DNA"/>
</dbReference>
<name>A0A846XAD1_9NOCA</name>
<dbReference type="Pfam" id="PF10025">
    <property type="entry name" value="DUF2267"/>
    <property type="match status" value="1"/>
</dbReference>
<evidence type="ECO:0000313" key="1">
    <source>
        <dbReference type="EMBL" id="NKY32968.1"/>
    </source>
</evidence>
<organism evidence="1 2">
    <name type="scientific">Nocardia speluncae</name>
    <dbReference type="NCBI Taxonomy" id="419477"/>
    <lineage>
        <taxon>Bacteria</taxon>
        <taxon>Bacillati</taxon>
        <taxon>Actinomycetota</taxon>
        <taxon>Actinomycetes</taxon>
        <taxon>Mycobacteriales</taxon>
        <taxon>Nocardiaceae</taxon>
        <taxon>Nocardia</taxon>
    </lineage>
</organism>
<dbReference type="Gene3D" id="1.10.490.110">
    <property type="entry name" value="Uncharacterized conserved protein DUF2267"/>
    <property type="match status" value="1"/>
</dbReference>
<protein>
    <submittedName>
        <fullName evidence="1">DUF2267 domain-containing protein</fullName>
    </submittedName>
</protein>
<reference evidence="1 2" key="1">
    <citation type="submission" date="2020-04" db="EMBL/GenBank/DDBJ databases">
        <title>MicrobeNet Type strains.</title>
        <authorList>
            <person name="Nicholson A.C."/>
        </authorList>
    </citation>
    <scope>NUCLEOTIDE SEQUENCE [LARGE SCALE GENOMIC DNA]</scope>
    <source>
        <strain evidence="1 2">DSM 45078</strain>
    </source>
</reference>
<comment type="caution">
    <text evidence="1">The sequence shown here is derived from an EMBL/GenBank/DDBJ whole genome shotgun (WGS) entry which is preliminary data.</text>
</comment>
<accession>A0A846XAD1</accession>
<dbReference type="InterPro" id="IPR038282">
    <property type="entry name" value="DUF2267_sf"/>
</dbReference>
<evidence type="ECO:0000313" key="2">
    <source>
        <dbReference type="Proteomes" id="UP000565715"/>
    </source>
</evidence>
<dbReference type="RefSeq" id="WP_068048574.1">
    <property type="nucleotide sequence ID" value="NZ_JAAXOO010000002.1"/>
</dbReference>
<gene>
    <name evidence="1" type="ORF">HGA13_07760</name>
</gene>
<keyword evidence="2" id="KW-1185">Reference proteome</keyword>
<dbReference type="Proteomes" id="UP000565715">
    <property type="component" value="Unassembled WGS sequence"/>
</dbReference>
<proteinExistence type="predicted"/>
<sequence length="156" mass="16804">MPLPHDPLAPAINTAHKWLRAVTDDLGTYDRNFAHRALRAWLHTVRDSVGAGTAARLAAQLPELFRGAFYEGWVPDEVPHPHTVESFLTQFAGEAGVSADEAAALLGAVTEALSRLFSTGQLDRLLAELPAPLRRLLTAELLSSTVATGTDKQGSR</sequence>
<dbReference type="AlphaFoldDB" id="A0A846XAD1"/>
<dbReference type="InterPro" id="IPR018727">
    <property type="entry name" value="DUF2267"/>
</dbReference>